<evidence type="ECO:0000313" key="1">
    <source>
        <dbReference type="EMBL" id="MPC27917.1"/>
    </source>
</evidence>
<organism evidence="1 2">
    <name type="scientific">Portunus trituberculatus</name>
    <name type="common">Swimming crab</name>
    <name type="synonym">Neptunus trituberculatus</name>
    <dbReference type="NCBI Taxonomy" id="210409"/>
    <lineage>
        <taxon>Eukaryota</taxon>
        <taxon>Metazoa</taxon>
        <taxon>Ecdysozoa</taxon>
        <taxon>Arthropoda</taxon>
        <taxon>Crustacea</taxon>
        <taxon>Multicrustacea</taxon>
        <taxon>Malacostraca</taxon>
        <taxon>Eumalacostraca</taxon>
        <taxon>Eucarida</taxon>
        <taxon>Decapoda</taxon>
        <taxon>Pleocyemata</taxon>
        <taxon>Brachyura</taxon>
        <taxon>Eubrachyura</taxon>
        <taxon>Portunoidea</taxon>
        <taxon>Portunidae</taxon>
        <taxon>Portuninae</taxon>
        <taxon>Portunus</taxon>
    </lineage>
</organism>
<sequence length="183" mass="18701">MSYPIHVHRHWPVVFSAIPNAVHSTIPGSLTASVAVSSLVLLRYQIMVGGGRDPLTSHTTRYSLPAISGCSGPVTSTDNAGTGRETVVGRGGVKMGSCMSGRRLWLGSAVWDRRRVGFCVSGGPSVRVLYGSPSATDGEPGLRVGVAWGSVRVGGRGVLSFVGTVVLVASVAPIGPSSSGGCA</sequence>
<comment type="caution">
    <text evidence="1">The sequence shown here is derived from an EMBL/GenBank/DDBJ whole genome shotgun (WGS) entry which is preliminary data.</text>
</comment>
<evidence type="ECO:0000313" key="2">
    <source>
        <dbReference type="Proteomes" id="UP000324222"/>
    </source>
</evidence>
<proteinExistence type="predicted"/>
<accession>A0A5B7E3J7</accession>
<reference evidence="1 2" key="1">
    <citation type="submission" date="2019-05" db="EMBL/GenBank/DDBJ databases">
        <title>Another draft genome of Portunus trituberculatus and its Hox gene families provides insights of decapod evolution.</title>
        <authorList>
            <person name="Jeong J.-H."/>
            <person name="Song I."/>
            <person name="Kim S."/>
            <person name="Choi T."/>
            <person name="Kim D."/>
            <person name="Ryu S."/>
            <person name="Kim W."/>
        </authorList>
    </citation>
    <scope>NUCLEOTIDE SEQUENCE [LARGE SCALE GENOMIC DNA]</scope>
    <source>
        <tissue evidence="1">Muscle</tissue>
    </source>
</reference>
<name>A0A5B7E3J7_PORTR</name>
<dbReference type="Proteomes" id="UP000324222">
    <property type="component" value="Unassembled WGS sequence"/>
</dbReference>
<protein>
    <submittedName>
        <fullName evidence="1">Uncharacterized protein</fullName>
    </submittedName>
</protein>
<keyword evidence="2" id="KW-1185">Reference proteome</keyword>
<dbReference type="AlphaFoldDB" id="A0A5B7E3J7"/>
<dbReference type="EMBL" id="VSRR010001826">
    <property type="protein sequence ID" value="MPC27917.1"/>
    <property type="molecule type" value="Genomic_DNA"/>
</dbReference>
<gene>
    <name evidence="1" type="ORF">E2C01_021106</name>
</gene>